<evidence type="ECO:0000313" key="6">
    <source>
        <dbReference type="EMBL" id="SMC56120.1"/>
    </source>
</evidence>
<dbReference type="InterPro" id="IPR014240">
    <property type="entry name" value="YteA"/>
</dbReference>
<dbReference type="PROSITE" id="PS01102">
    <property type="entry name" value="ZF_DKSA_1"/>
    <property type="match status" value="1"/>
</dbReference>
<evidence type="ECO:0000259" key="5">
    <source>
        <dbReference type="Pfam" id="PF01258"/>
    </source>
</evidence>
<evidence type="ECO:0000256" key="4">
    <source>
        <dbReference type="PROSITE-ProRule" id="PRU00510"/>
    </source>
</evidence>
<feature type="zinc finger region" description="dksA C4-type" evidence="4">
    <location>
        <begin position="92"/>
        <end position="116"/>
    </location>
</feature>
<keyword evidence="7" id="KW-1185">Reference proteome</keyword>
<dbReference type="SUPFAM" id="SSF109635">
    <property type="entry name" value="DnaK suppressor protein DksA, alpha-hairpin domain"/>
    <property type="match status" value="1"/>
</dbReference>
<dbReference type="SUPFAM" id="SSF57716">
    <property type="entry name" value="Glucocorticoid receptor-like (DNA-binding domain)"/>
    <property type="match status" value="1"/>
</dbReference>
<proteinExistence type="predicted"/>
<dbReference type="Pfam" id="PF01258">
    <property type="entry name" value="zf-dskA_traR"/>
    <property type="match status" value="1"/>
</dbReference>
<dbReference type="InterPro" id="IPR000962">
    <property type="entry name" value="Znf_DskA_TraR"/>
</dbReference>
<evidence type="ECO:0000256" key="1">
    <source>
        <dbReference type="ARBA" id="ARBA00022723"/>
    </source>
</evidence>
<dbReference type="NCBIfam" id="TIGR02890">
    <property type="entry name" value="bacill_yteA"/>
    <property type="match status" value="1"/>
</dbReference>
<dbReference type="InterPro" id="IPR037187">
    <property type="entry name" value="DnaK_N"/>
</dbReference>
<dbReference type="AlphaFoldDB" id="A0A1W2A635"/>
<dbReference type="PROSITE" id="PS51128">
    <property type="entry name" value="ZF_DKSA_2"/>
    <property type="match status" value="1"/>
</dbReference>
<keyword evidence="1" id="KW-0479">Metal-binding</keyword>
<dbReference type="EMBL" id="FWXI01000005">
    <property type="protein sequence ID" value="SMC56120.1"/>
    <property type="molecule type" value="Genomic_DNA"/>
</dbReference>
<name>A0A1W2A635_9FIRM</name>
<evidence type="ECO:0000256" key="2">
    <source>
        <dbReference type="ARBA" id="ARBA00022771"/>
    </source>
</evidence>
<dbReference type="Gene3D" id="1.20.120.910">
    <property type="entry name" value="DksA, coiled-coil domain"/>
    <property type="match status" value="1"/>
</dbReference>
<organism evidence="6 7">
    <name type="scientific">Sporomusa malonica</name>
    <dbReference type="NCBI Taxonomy" id="112901"/>
    <lineage>
        <taxon>Bacteria</taxon>
        <taxon>Bacillati</taxon>
        <taxon>Bacillota</taxon>
        <taxon>Negativicutes</taxon>
        <taxon>Selenomonadales</taxon>
        <taxon>Sporomusaceae</taxon>
        <taxon>Sporomusa</taxon>
    </lineage>
</organism>
<reference evidence="6 7" key="1">
    <citation type="submission" date="2017-04" db="EMBL/GenBank/DDBJ databases">
        <authorList>
            <person name="Afonso C.L."/>
            <person name="Miller P.J."/>
            <person name="Scott M.A."/>
            <person name="Spackman E."/>
            <person name="Goraichik I."/>
            <person name="Dimitrov K.M."/>
            <person name="Suarez D.L."/>
            <person name="Swayne D.E."/>
        </authorList>
    </citation>
    <scope>NUCLEOTIDE SEQUENCE [LARGE SCALE GENOMIC DNA]</scope>
    <source>
        <strain evidence="6 7">DSM 5090</strain>
    </source>
</reference>
<dbReference type="PANTHER" id="PTHR33823">
    <property type="entry name" value="RNA POLYMERASE-BINDING TRANSCRIPTION FACTOR DKSA-RELATED"/>
    <property type="match status" value="1"/>
</dbReference>
<dbReference type="GO" id="GO:0008270">
    <property type="term" value="F:zinc ion binding"/>
    <property type="evidence" value="ECO:0007669"/>
    <property type="project" value="UniProtKB-KW"/>
</dbReference>
<evidence type="ECO:0000313" key="7">
    <source>
        <dbReference type="Proteomes" id="UP000192738"/>
    </source>
</evidence>
<protein>
    <submittedName>
        <fullName evidence="6">Transcriptional regulator, TraR/DksA family</fullName>
    </submittedName>
</protein>
<dbReference type="RefSeq" id="WP_084575027.1">
    <property type="nucleotide sequence ID" value="NZ_CP155572.1"/>
</dbReference>
<dbReference type="PANTHER" id="PTHR33823:SF4">
    <property type="entry name" value="GENERAL STRESS PROTEIN 16O"/>
    <property type="match status" value="1"/>
</dbReference>
<dbReference type="STRING" id="112901.SAMN04488500_10591"/>
<evidence type="ECO:0000256" key="3">
    <source>
        <dbReference type="ARBA" id="ARBA00022833"/>
    </source>
</evidence>
<gene>
    <name evidence="6" type="ORF">SAMN04488500_10591</name>
</gene>
<dbReference type="Proteomes" id="UP000192738">
    <property type="component" value="Unassembled WGS sequence"/>
</dbReference>
<sequence>MRPEQLTKFKSQLEAKKHDLIHTIIELEDNGLRSALSNTTGELSTYDNHPADLGSETFERGKDLGLRDNERVLLSSVERALEKIHLGTYGRCDHCGAVIPAERLEALPWATQCIGCQEHFEQTDVTPRPLEEESLEPPFHRSFLDSARFEFVGYDGEDALQDVARYGSSDTPQDIPGSYDYKALFPNSNEHQGIVDLADAIPNEPGSTSRHARKR</sequence>
<keyword evidence="3" id="KW-0862">Zinc</keyword>
<feature type="domain" description="Zinc finger DksA/TraR C4-type" evidence="5">
    <location>
        <begin position="87"/>
        <end position="122"/>
    </location>
</feature>
<keyword evidence="2" id="KW-0863">Zinc-finger</keyword>
<dbReference type="OrthoDB" id="9811543at2"/>
<accession>A0A1W2A635</accession>
<dbReference type="InterPro" id="IPR020458">
    <property type="entry name" value="Znf_DskA_TraR_CS"/>
</dbReference>